<dbReference type="Proteomes" id="UP000240542">
    <property type="component" value="Unassembled WGS sequence"/>
</dbReference>
<protein>
    <submittedName>
        <fullName evidence="3">Thiopeptide-type bacteriocin biosynthesis protein</fullName>
    </submittedName>
</protein>
<dbReference type="EMBL" id="PYGA01000024">
    <property type="protein sequence ID" value="PSK89906.1"/>
    <property type="molecule type" value="Genomic_DNA"/>
</dbReference>
<dbReference type="NCBIfam" id="TIGR03891">
    <property type="entry name" value="thiopep_ocin"/>
    <property type="match status" value="1"/>
</dbReference>
<organism evidence="3 4">
    <name type="scientific">Murinocardiopsis flavida</name>
    <dbReference type="NCBI Taxonomy" id="645275"/>
    <lineage>
        <taxon>Bacteria</taxon>
        <taxon>Bacillati</taxon>
        <taxon>Actinomycetota</taxon>
        <taxon>Actinomycetes</taxon>
        <taxon>Streptosporangiales</taxon>
        <taxon>Nocardiopsidaceae</taxon>
        <taxon>Murinocardiopsis</taxon>
    </lineage>
</organism>
<dbReference type="InterPro" id="IPR006827">
    <property type="entry name" value="Lant_deHydtase_N"/>
</dbReference>
<feature type="domain" description="Thiopeptide-type bacteriocin biosynthesis" evidence="2">
    <location>
        <begin position="754"/>
        <end position="1005"/>
    </location>
</feature>
<evidence type="ECO:0000313" key="3">
    <source>
        <dbReference type="EMBL" id="PSK89906.1"/>
    </source>
</evidence>
<dbReference type="InterPro" id="IPR023809">
    <property type="entry name" value="Thiopep_bacteriocin_synth_dom"/>
</dbReference>
<dbReference type="OrthoDB" id="1273722at2"/>
<accession>A0A2P8CYB5</accession>
<comment type="caution">
    <text evidence="3">The sequence shown here is derived from an EMBL/GenBank/DDBJ whole genome shotgun (WGS) entry which is preliminary data.</text>
</comment>
<evidence type="ECO:0000313" key="4">
    <source>
        <dbReference type="Proteomes" id="UP000240542"/>
    </source>
</evidence>
<dbReference type="AlphaFoldDB" id="A0A2P8CYB5"/>
<keyword evidence="4" id="KW-1185">Reference proteome</keyword>
<evidence type="ECO:0000259" key="1">
    <source>
        <dbReference type="Pfam" id="PF04738"/>
    </source>
</evidence>
<feature type="domain" description="Lantibiotic dehydratase N-terminal" evidence="1">
    <location>
        <begin position="49"/>
        <end position="684"/>
    </location>
</feature>
<dbReference type="RefSeq" id="WP_106585970.1">
    <property type="nucleotide sequence ID" value="NZ_PYGA01000024.1"/>
</dbReference>
<sequence length="1017" mass="110472">MTGMIYRHMGQAVLRAARASYNSSPESWPHLHTGDADQLRAWVGQMWSRPDTVEAVTLASPSLARRIGEITTGNQATEKDIRRAATALTRYLLRETGRPTPFGTFAGAAPVALGTRTKVRWGRDHRPRARADTRWVTDIVTQLEASPELLNDLTVVLSTLCTRRGNHLLHPHGSGQVQIRRTSAVRAVERAATAPIRFAALADQVGAEFPGVADATVAGMLTELLHQGFLVSNLRAPGTATDALAHVLDQIDTLGANPPVPVADLVSELRSVHAGVDQHNGAAPERLGPLRDSLVRRMRGLSQASRTPLTVDLHLDCDVELPPAVAEEMEAAAWALLRLGATPHGAPVWRAYHAAFLARYGTGTLVPLTDVVNPDTGLGYPTGYPGAPFTPAEPPLPDSGRDTRLLALVQQAAMDGTGEIVLDEDTITRLAAGDMRAVAVPPHLEISARIHAASLEAIEAGEFTLTVSPARAAGTMTGRFTDAASDLAALYAGLPTATAGALPAQVCVPPAYPHAENVSRTPQFLPHLISLGEHREADEGAIPLDDLAVTADRDRLHLVSVSRQRVVEPLVFHGLDLVKQLPPLARFLINLPRALSATYTRFDWGAASTLPHLPRVRYRRCVLSPARWNLDPTNLPPAGAGWENWYRELHQWQRQWRMPDEVELRDQDRVLRLDLAEPAHAVLLRTHLDTAGPAVLTEAADPAGLGWVDGHAHEVAAPLVSTRAPAPSPLAGGRALVPIRADHGHLPGGQRSEWLYAKIYAHPDRHDEILATHLPLLLRLIGGTPQWWFLRYRSPHEQDHLRLRIRVTGPLTHGTYTAVIGFWAERLRRDGLINGLEFATYLPEIGRYGNGPAMRAAEIVFTADSAALLTQWVEVPDSAADRRVLAAAAMIHTAAAFTGSTAAGIAYIIDHPHAPPKPPLPRAVTDQAVRLANPRHGFAHLRGLPGGDDLLATWHTRRQALDTYRRLCSPSGGDTVLESLLHMHHIRALGVGRDSERACRRLARAAALSWRARDGQR</sequence>
<dbReference type="Pfam" id="PF14028">
    <property type="entry name" value="Lant_dehydr_C"/>
    <property type="match status" value="1"/>
</dbReference>
<reference evidence="3 4" key="1">
    <citation type="submission" date="2018-03" db="EMBL/GenBank/DDBJ databases">
        <title>Genomic Encyclopedia of Archaeal and Bacterial Type Strains, Phase II (KMG-II): from individual species to whole genera.</title>
        <authorList>
            <person name="Goeker M."/>
        </authorList>
    </citation>
    <scope>NUCLEOTIDE SEQUENCE [LARGE SCALE GENOMIC DNA]</scope>
    <source>
        <strain evidence="3 4">DSM 45312</strain>
    </source>
</reference>
<gene>
    <name evidence="3" type="ORF">CLV63_12410</name>
</gene>
<dbReference type="Pfam" id="PF04738">
    <property type="entry name" value="Lant_dehydr_N"/>
    <property type="match status" value="1"/>
</dbReference>
<name>A0A2P8CYB5_9ACTN</name>
<evidence type="ECO:0000259" key="2">
    <source>
        <dbReference type="Pfam" id="PF14028"/>
    </source>
</evidence>
<proteinExistence type="predicted"/>